<reference evidence="2" key="1">
    <citation type="submission" date="2018-05" db="EMBL/GenBank/DDBJ databases">
        <authorList>
            <person name="Lanie J.A."/>
            <person name="Ng W.-L."/>
            <person name="Kazmierczak K.M."/>
            <person name="Andrzejewski T.M."/>
            <person name="Davidsen T.M."/>
            <person name="Wayne K.J."/>
            <person name="Tettelin H."/>
            <person name="Glass J.I."/>
            <person name="Rusch D."/>
            <person name="Podicherti R."/>
            <person name="Tsui H.-C.T."/>
            <person name="Winkler M.E."/>
        </authorList>
    </citation>
    <scope>NUCLEOTIDE SEQUENCE</scope>
</reference>
<accession>A0A382WRD9</accession>
<sequence>MTKLHFKSIQTIAEEIRIGEVSPIDLTSYMLDRINSHDEKLKSYVTVMAETALVEAKAAEDEIARGHYRGPLHGVPIAVKDLCFTNGVRTMGGCAVLMDHVPDFDATVVHRLRDAGAVLLGKLNLTEGAMAGYNSKFDVPENPWKASHWSGASSSGSGAAAAAGLAFATLGSDTGGSIRHPAAACGTVGLKPTWGRVSRHGVLDLAQSLDHVGPLTRCAADAGIVLQAIAGLDTNDPTTL</sequence>
<dbReference type="PANTHER" id="PTHR11895:SF176">
    <property type="entry name" value="AMIDASE AMID-RELATED"/>
    <property type="match status" value="1"/>
</dbReference>
<dbReference type="EMBL" id="UINC01161925">
    <property type="protein sequence ID" value="SVD61392.1"/>
    <property type="molecule type" value="Genomic_DNA"/>
</dbReference>
<evidence type="ECO:0000313" key="2">
    <source>
        <dbReference type="EMBL" id="SVD61392.1"/>
    </source>
</evidence>
<dbReference type="InterPro" id="IPR023631">
    <property type="entry name" value="Amidase_dom"/>
</dbReference>
<dbReference type="PANTHER" id="PTHR11895">
    <property type="entry name" value="TRANSAMIDASE"/>
    <property type="match status" value="1"/>
</dbReference>
<organism evidence="2">
    <name type="scientific">marine metagenome</name>
    <dbReference type="NCBI Taxonomy" id="408172"/>
    <lineage>
        <taxon>unclassified sequences</taxon>
        <taxon>metagenomes</taxon>
        <taxon>ecological metagenomes</taxon>
    </lineage>
</organism>
<dbReference type="SUPFAM" id="SSF75304">
    <property type="entry name" value="Amidase signature (AS) enzymes"/>
    <property type="match status" value="1"/>
</dbReference>
<dbReference type="GO" id="GO:0003824">
    <property type="term" value="F:catalytic activity"/>
    <property type="evidence" value="ECO:0007669"/>
    <property type="project" value="InterPro"/>
</dbReference>
<gene>
    <name evidence="2" type="ORF">METZ01_LOCUS414246</name>
</gene>
<evidence type="ECO:0000259" key="1">
    <source>
        <dbReference type="Pfam" id="PF01425"/>
    </source>
</evidence>
<proteinExistence type="predicted"/>
<dbReference type="Pfam" id="PF01425">
    <property type="entry name" value="Amidase"/>
    <property type="match status" value="1"/>
</dbReference>
<name>A0A382WRD9_9ZZZZ</name>
<dbReference type="InterPro" id="IPR036928">
    <property type="entry name" value="AS_sf"/>
</dbReference>
<protein>
    <recommendedName>
        <fullName evidence="1">Amidase domain-containing protein</fullName>
    </recommendedName>
</protein>
<dbReference type="AlphaFoldDB" id="A0A382WRD9"/>
<feature type="non-terminal residue" evidence="2">
    <location>
        <position position="240"/>
    </location>
</feature>
<dbReference type="InterPro" id="IPR000120">
    <property type="entry name" value="Amidase"/>
</dbReference>
<dbReference type="Gene3D" id="3.90.1300.10">
    <property type="entry name" value="Amidase signature (AS) domain"/>
    <property type="match status" value="1"/>
</dbReference>
<feature type="domain" description="Amidase" evidence="1">
    <location>
        <begin position="25"/>
        <end position="239"/>
    </location>
</feature>